<proteinExistence type="predicted"/>
<reference evidence="2" key="1">
    <citation type="submission" date="2021-10" db="EMBL/GenBank/DDBJ databases">
        <title>De novo Genome Assembly of Clathrus columnatus (Basidiomycota, Fungi) Using Illumina and Nanopore Sequence Data.</title>
        <authorList>
            <person name="Ogiso-Tanaka E."/>
            <person name="Itagaki H."/>
            <person name="Hosoya T."/>
            <person name="Hosaka K."/>
        </authorList>
    </citation>
    <scope>NUCLEOTIDE SEQUENCE</scope>
    <source>
        <strain evidence="2">MO-923</strain>
    </source>
</reference>
<comment type="caution">
    <text evidence="2">The sequence shown here is derived from an EMBL/GenBank/DDBJ whole genome shotgun (WGS) entry which is preliminary data.</text>
</comment>
<gene>
    <name evidence="2" type="ORF">Clacol_010422</name>
</gene>
<dbReference type="EMBL" id="BPWL01000013">
    <property type="protein sequence ID" value="GJJ16142.1"/>
    <property type="molecule type" value="Genomic_DNA"/>
</dbReference>
<protein>
    <recommendedName>
        <fullName evidence="1">HNH nuclease domain-containing protein</fullName>
    </recommendedName>
</protein>
<evidence type="ECO:0000313" key="2">
    <source>
        <dbReference type="EMBL" id="GJJ16142.1"/>
    </source>
</evidence>
<dbReference type="Pfam" id="PF13391">
    <property type="entry name" value="HNH_2"/>
    <property type="match status" value="1"/>
</dbReference>
<evidence type="ECO:0000313" key="3">
    <source>
        <dbReference type="Proteomes" id="UP001050691"/>
    </source>
</evidence>
<sequence>MSSKSGYCATWTESELSDYCTHALDRDCNGQCMITGFQTEGNAGIGTVHIFPQEWEEEWIRRGYPSKIIDTAGEEIMGGPTKIDSIQNILTLQLDLCCAWDNYEFGVDPNNNYHITDFIWGNCGISGLHLWLDHIQDSTLRPLDELFTEHFIQCIYRHMKGIGEAGWTDEDITALINGSFNTSGFRAWDTMQGKQLFELVLANRLFYPSISQHGEYSQDSKPTLTEDESK</sequence>
<feature type="domain" description="HNH nuclease" evidence="1">
    <location>
        <begin position="32"/>
        <end position="108"/>
    </location>
</feature>
<dbReference type="Proteomes" id="UP001050691">
    <property type="component" value="Unassembled WGS sequence"/>
</dbReference>
<dbReference type="InterPro" id="IPR003615">
    <property type="entry name" value="HNH_nuc"/>
</dbReference>
<name>A0AAV5AN89_9AGAM</name>
<organism evidence="2 3">
    <name type="scientific">Clathrus columnatus</name>
    <dbReference type="NCBI Taxonomy" id="1419009"/>
    <lineage>
        <taxon>Eukaryota</taxon>
        <taxon>Fungi</taxon>
        <taxon>Dikarya</taxon>
        <taxon>Basidiomycota</taxon>
        <taxon>Agaricomycotina</taxon>
        <taxon>Agaricomycetes</taxon>
        <taxon>Phallomycetidae</taxon>
        <taxon>Phallales</taxon>
        <taxon>Clathraceae</taxon>
        <taxon>Clathrus</taxon>
    </lineage>
</organism>
<evidence type="ECO:0000259" key="1">
    <source>
        <dbReference type="Pfam" id="PF13391"/>
    </source>
</evidence>
<keyword evidence="3" id="KW-1185">Reference proteome</keyword>
<dbReference type="AlphaFoldDB" id="A0AAV5AN89"/>
<accession>A0AAV5AN89</accession>